<reference evidence="3 4" key="1">
    <citation type="submission" date="2016-05" db="EMBL/GenBank/DDBJ databases">
        <title>Single-cell genome of chain-forming Candidatus Thiomargarita nelsonii and comparison to other large sulfur-oxidizing bacteria.</title>
        <authorList>
            <person name="Winkel M."/>
            <person name="Salman V."/>
            <person name="Woyke T."/>
            <person name="Schulz-Vogt H."/>
            <person name="Richter M."/>
            <person name="Flood B."/>
            <person name="Bailey J."/>
            <person name="Amann R."/>
            <person name="Mussmann M."/>
        </authorList>
    </citation>
    <scope>NUCLEOTIDE SEQUENCE [LARGE SCALE GENOMIC DNA]</scope>
    <source>
        <strain evidence="3 4">THI036</strain>
    </source>
</reference>
<keyword evidence="4" id="KW-1185">Reference proteome</keyword>
<evidence type="ECO:0000313" key="4">
    <source>
        <dbReference type="Proteomes" id="UP000076962"/>
    </source>
</evidence>
<dbReference type="GO" id="GO:0009307">
    <property type="term" value="P:DNA restriction-modification system"/>
    <property type="evidence" value="ECO:0007669"/>
    <property type="project" value="UniProtKB-KW"/>
</dbReference>
<dbReference type="InterPro" id="IPR017035">
    <property type="entry name" value="UCP035009_HsdR_All3000-type"/>
</dbReference>
<gene>
    <name evidence="3" type="ORF">THIOM_002860</name>
</gene>
<evidence type="ECO:0000259" key="2">
    <source>
        <dbReference type="Pfam" id="PF04313"/>
    </source>
</evidence>
<organism evidence="3 4">
    <name type="scientific">Candidatus Thiomargarita nelsonii</name>
    <dbReference type="NCBI Taxonomy" id="1003181"/>
    <lineage>
        <taxon>Bacteria</taxon>
        <taxon>Pseudomonadati</taxon>
        <taxon>Pseudomonadota</taxon>
        <taxon>Gammaproteobacteria</taxon>
        <taxon>Thiotrichales</taxon>
        <taxon>Thiotrichaceae</taxon>
        <taxon>Thiomargarita</taxon>
    </lineage>
</organism>
<protein>
    <submittedName>
        <fullName evidence="3">Prophage Lp2 protein 6</fullName>
    </submittedName>
</protein>
<dbReference type="AlphaFoldDB" id="A0A0A6NYI5"/>
<dbReference type="GO" id="GO:0005524">
    <property type="term" value="F:ATP binding"/>
    <property type="evidence" value="ECO:0007669"/>
    <property type="project" value="UniProtKB-KW"/>
</dbReference>
<feature type="compositionally biased region" description="Basic and acidic residues" evidence="1">
    <location>
        <begin position="283"/>
        <end position="294"/>
    </location>
</feature>
<dbReference type="GO" id="GO:0003677">
    <property type="term" value="F:DNA binding"/>
    <property type="evidence" value="ECO:0007669"/>
    <property type="project" value="UniProtKB-KW"/>
</dbReference>
<feature type="region of interest" description="Disordered" evidence="1">
    <location>
        <begin position="238"/>
        <end position="294"/>
    </location>
</feature>
<feature type="domain" description="Restriction endonuclease type I HsdR N-terminal" evidence="2">
    <location>
        <begin position="22"/>
        <end position="126"/>
    </location>
</feature>
<name>A0A0A6NYI5_9GAMM</name>
<proteinExistence type="predicted"/>
<dbReference type="Pfam" id="PF04313">
    <property type="entry name" value="HSDR_N"/>
    <property type="match status" value="1"/>
</dbReference>
<dbReference type="InterPro" id="IPR007409">
    <property type="entry name" value="Restrct_endonuc_type1_HsdR_N"/>
</dbReference>
<dbReference type="PATRIC" id="fig|1003181.4.peg.3878"/>
<dbReference type="GO" id="GO:0009035">
    <property type="term" value="F:type I site-specific deoxyribonuclease activity"/>
    <property type="evidence" value="ECO:0007669"/>
    <property type="project" value="UniProtKB-EC"/>
</dbReference>
<dbReference type="Proteomes" id="UP000076962">
    <property type="component" value="Unassembled WGS sequence"/>
</dbReference>
<accession>A0A0A6NYI5</accession>
<dbReference type="EMBL" id="LUTY01001678">
    <property type="protein sequence ID" value="OAD21372.1"/>
    <property type="molecule type" value="Genomic_DNA"/>
</dbReference>
<dbReference type="PIRSF" id="PIRSF035009">
    <property type="entry name" value="UCP035009_HSDR_N"/>
    <property type="match status" value="1"/>
</dbReference>
<sequence length="393" mass="45245">MDLIDELKALSSKISKKREDIQTEEATKNAFVMPFIRALGYDVFDPTEVTPELTADVGTKKGEKVDYAILKDGKPIILFECKWCGTDIEKEHKSQLYRYFSVTDARFAVLTNGIIYHFYTDIEEPNKMDSKPFLELNLLDLKESAAEDLKRFSQSFFDLDENLTAATELKYTREIKRLLAAQFAKPSEEFVRFFAAQVYSGRLAPSVKQQFTEFVKKALQQFLNDRINERLKSALAAEEPALPQSNNTQTMAAEPAPLKEKRKKADRVEEPVPAKEAAMAAEMTKEEKKKDRESRIVTTEAEIEGHNIIRAILKEIIDPERVVMRDTVSYCGILFDDNNRKPICRLHFNSSKKKRLGLFDENKVEEKILIDNLDEISQYADKLKETVKRYLQD</sequence>
<evidence type="ECO:0000256" key="1">
    <source>
        <dbReference type="SAM" id="MobiDB-lite"/>
    </source>
</evidence>
<evidence type="ECO:0000313" key="3">
    <source>
        <dbReference type="EMBL" id="OAD21372.1"/>
    </source>
</evidence>
<comment type="caution">
    <text evidence="3">The sequence shown here is derived from an EMBL/GenBank/DDBJ whole genome shotgun (WGS) entry which is preliminary data.</text>
</comment>